<evidence type="ECO:0000256" key="3">
    <source>
        <dbReference type="ARBA" id="ARBA00023163"/>
    </source>
</evidence>
<dbReference type="SMART" id="SM00354">
    <property type="entry name" value="HTH_LACI"/>
    <property type="match status" value="1"/>
</dbReference>
<dbReference type="GO" id="GO:0000976">
    <property type="term" value="F:transcription cis-regulatory region binding"/>
    <property type="evidence" value="ECO:0007669"/>
    <property type="project" value="TreeGrafter"/>
</dbReference>
<dbReference type="SUPFAM" id="SSF53822">
    <property type="entry name" value="Periplasmic binding protein-like I"/>
    <property type="match status" value="1"/>
</dbReference>
<keyword evidence="2" id="KW-0238">DNA-binding</keyword>
<organism evidence="5 6">
    <name type="scientific">Natronincola ferrireducens</name>
    <dbReference type="NCBI Taxonomy" id="393762"/>
    <lineage>
        <taxon>Bacteria</taxon>
        <taxon>Bacillati</taxon>
        <taxon>Bacillota</taxon>
        <taxon>Clostridia</taxon>
        <taxon>Peptostreptococcales</taxon>
        <taxon>Natronincolaceae</taxon>
        <taxon>Natronincola</taxon>
    </lineage>
</organism>
<dbReference type="CDD" id="cd06267">
    <property type="entry name" value="PBP1_LacI_sugar_binding-like"/>
    <property type="match status" value="1"/>
</dbReference>
<evidence type="ECO:0000313" key="6">
    <source>
        <dbReference type="Proteomes" id="UP000198718"/>
    </source>
</evidence>
<dbReference type="InterPro" id="IPR001761">
    <property type="entry name" value="Peripla_BP/Lac1_sug-bd_dom"/>
</dbReference>
<dbReference type="InterPro" id="IPR000843">
    <property type="entry name" value="HTH_LacI"/>
</dbReference>
<evidence type="ECO:0000259" key="4">
    <source>
        <dbReference type="PROSITE" id="PS50932"/>
    </source>
</evidence>
<gene>
    <name evidence="5" type="ORF">SAMN05660472_02498</name>
</gene>
<dbReference type="RefSeq" id="WP_090554028.1">
    <property type="nucleotide sequence ID" value="NZ_FNFP01000007.1"/>
</dbReference>
<dbReference type="PROSITE" id="PS50932">
    <property type="entry name" value="HTH_LACI_2"/>
    <property type="match status" value="1"/>
</dbReference>
<dbReference type="InterPro" id="IPR028082">
    <property type="entry name" value="Peripla_BP_I"/>
</dbReference>
<dbReference type="OrthoDB" id="9789891at2"/>
<feature type="domain" description="HTH lacI-type" evidence="4">
    <location>
        <begin position="2"/>
        <end position="56"/>
    </location>
</feature>
<sequence length="340" mass="37899">MITIKDIAKEAGVSTATVSMVLNKKEGISIKTREKVFKIAQKLHYVPSASAQALKTKRSHTLGIIIGQLSNSYSTDIIAAAEEVARQFGYDIFICNAELSVDNTIQCLRALSRRDVDGILISVSMNPEQHYVDELHRLMDNGTQIVSLTRSLEGCGIPIVAFKDDDQVCQSITRLIALGHKKIAMLTAPKDSWMNYYRPSVFSRVTQEYGVYNEDYIIHSEIDMYKAKENTIDLLTRHPEITAIYGINDMMALGILQAADELGIKVPSELSIIGSDGIPYVNFTKPNLTTIMTPRYEIGKRGTKKIIDMIEGRDKDYEEFVVIPCTCLEGGSVTHPKLDK</sequence>
<reference evidence="5 6" key="1">
    <citation type="submission" date="2016-10" db="EMBL/GenBank/DDBJ databases">
        <authorList>
            <person name="de Groot N.N."/>
        </authorList>
    </citation>
    <scope>NUCLEOTIDE SEQUENCE [LARGE SCALE GENOMIC DNA]</scope>
    <source>
        <strain evidence="5 6">DSM 18346</strain>
    </source>
</reference>
<dbReference type="PANTHER" id="PTHR30146:SF109">
    <property type="entry name" value="HTH-TYPE TRANSCRIPTIONAL REGULATOR GALS"/>
    <property type="match status" value="1"/>
</dbReference>
<dbReference type="Gene3D" id="1.10.260.40">
    <property type="entry name" value="lambda repressor-like DNA-binding domains"/>
    <property type="match status" value="1"/>
</dbReference>
<dbReference type="Pfam" id="PF00356">
    <property type="entry name" value="LacI"/>
    <property type="match status" value="1"/>
</dbReference>
<dbReference type="CDD" id="cd01392">
    <property type="entry name" value="HTH_LacI"/>
    <property type="match status" value="1"/>
</dbReference>
<proteinExistence type="predicted"/>
<name>A0A1G9GWD1_9FIRM</name>
<keyword evidence="6" id="KW-1185">Reference proteome</keyword>
<keyword evidence="3" id="KW-0804">Transcription</keyword>
<dbReference type="EMBL" id="FNFP01000007">
    <property type="protein sequence ID" value="SDL04593.1"/>
    <property type="molecule type" value="Genomic_DNA"/>
</dbReference>
<dbReference type="STRING" id="393762.SAMN05660472_02498"/>
<dbReference type="PRINTS" id="PR00036">
    <property type="entry name" value="HTHLACI"/>
</dbReference>
<dbReference type="PANTHER" id="PTHR30146">
    <property type="entry name" value="LACI-RELATED TRANSCRIPTIONAL REPRESSOR"/>
    <property type="match status" value="1"/>
</dbReference>
<dbReference type="Gene3D" id="3.40.50.2300">
    <property type="match status" value="2"/>
</dbReference>
<dbReference type="AlphaFoldDB" id="A0A1G9GWD1"/>
<protein>
    <submittedName>
        <fullName evidence="5">Transcriptional regulator, LacI family</fullName>
    </submittedName>
</protein>
<keyword evidence="1" id="KW-0805">Transcription regulation</keyword>
<dbReference type="Pfam" id="PF00532">
    <property type="entry name" value="Peripla_BP_1"/>
    <property type="match status" value="1"/>
</dbReference>
<dbReference type="InterPro" id="IPR010982">
    <property type="entry name" value="Lambda_DNA-bd_dom_sf"/>
</dbReference>
<accession>A0A1G9GWD1</accession>
<evidence type="ECO:0000256" key="2">
    <source>
        <dbReference type="ARBA" id="ARBA00023125"/>
    </source>
</evidence>
<dbReference type="PROSITE" id="PS00356">
    <property type="entry name" value="HTH_LACI_1"/>
    <property type="match status" value="1"/>
</dbReference>
<evidence type="ECO:0000313" key="5">
    <source>
        <dbReference type="EMBL" id="SDL04593.1"/>
    </source>
</evidence>
<dbReference type="Proteomes" id="UP000198718">
    <property type="component" value="Unassembled WGS sequence"/>
</dbReference>
<dbReference type="GO" id="GO:0003700">
    <property type="term" value="F:DNA-binding transcription factor activity"/>
    <property type="evidence" value="ECO:0007669"/>
    <property type="project" value="TreeGrafter"/>
</dbReference>
<dbReference type="SUPFAM" id="SSF47413">
    <property type="entry name" value="lambda repressor-like DNA-binding domains"/>
    <property type="match status" value="1"/>
</dbReference>
<evidence type="ECO:0000256" key="1">
    <source>
        <dbReference type="ARBA" id="ARBA00023015"/>
    </source>
</evidence>